<keyword evidence="2" id="KW-0843">Virulence</keyword>
<evidence type="ECO:0000259" key="6">
    <source>
        <dbReference type="PROSITE" id="PS51782"/>
    </source>
</evidence>
<dbReference type="InterPro" id="IPR052210">
    <property type="entry name" value="LysM1-like"/>
</dbReference>
<dbReference type="CDD" id="cd00118">
    <property type="entry name" value="LysM"/>
    <property type="match status" value="2"/>
</dbReference>
<evidence type="ECO:0000256" key="1">
    <source>
        <dbReference type="ARBA" id="ARBA00022669"/>
    </source>
</evidence>
<dbReference type="EMBL" id="JAIZPD010000014">
    <property type="protein sequence ID" value="KAH0959044.1"/>
    <property type="molecule type" value="Genomic_DNA"/>
</dbReference>
<gene>
    <name evidence="7" type="ORF">HRG_10089</name>
</gene>
<organism evidence="7 8">
    <name type="scientific">Hirsutella rhossiliensis</name>
    <dbReference type="NCBI Taxonomy" id="111463"/>
    <lineage>
        <taxon>Eukaryota</taxon>
        <taxon>Fungi</taxon>
        <taxon>Dikarya</taxon>
        <taxon>Ascomycota</taxon>
        <taxon>Pezizomycotina</taxon>
        <taxon>Sordariomycetes</taxon>
        <taxon>Hypocreomycetidae</taxon>
        <taxon>Hypocreales</taxon>
        <taxon>Ophiocordycipitaceae</taxon>
        <taxon>Hirsutella</taxon>
    </lineage>
</organism>
<feature type="region of interest" description="Disordered" evidence="4">
    <location>
        <begin position="104"/>
        <end position="125"/>
    </location>
</feature>
<keyword evidence="5" id="KW-0732">Signal</keyword>
<dbReference type="Proteomes" id="UP000824596">
    <property type="component" value="Unassembled WGS sequence"/>
</dbReference>
<dbReference type="AlphaFoldDB" id="A0A9P8SEJ1"/>
<evidence type="ECO:0000256" key="2">
    <source>
        <dbReference type="ARBA" id="ARBA00023026"/>
    </source>
</evidence>
<evidence type="ECO:0000313" key="7">
    <source>
        <dbReference type="EMBL" id="KAH0959044.1"/>
    </source>
</evidence>
<dbReference type="Pfam" id="PF01476">
    <property type="entry name" value="LysM"/>
    <property type="match status" value="2"/>
</dbReference>
<accession>A0A9P8SEJ1</accession>
<feature type="domain" description="LysM" evidence="6">
    <location>
        <begin position="134"/>
        <end position="180"/>
    </location>
</feature>
<dbReference type="Gene3D" id="3.10.350.10">
    <property type="entry name" value="LysM domain"/>
    <property type="match status" value="2"/>
</dbReference>
<evidence type="ECO:0000256" key="3">
    <source>
        <dbReference type="ARBA" id="ARBA00044955"/>
    </source>
</evidence>
<proteinExistence type="inferred from homology"/>
<dbReference type="PANTHER" id="PTHR34997:SF1">
    <property type="entry name" value="PEPTIDOGLYCAN-BINDING LYSIN DOMAIN"/>
    <property type="match status" value="1"/>
</dbReference>
<dbReference type="PROSITE" id="PS51782">
    <property type="entry name" value="LYSM"/>
    <property type="match status" value="2"/>
</dbReference>
<dbReference type="GO" id="GO:0008061">
    <property type="term" value="F:chitin binding"/>
    <property type="evidence" value="ECO:0007669"/>
    <property type="project" value="UniProtKB-KW"/>
</dbReference>
<dbReference type="PANTHER" id="PTHR34997">
    <property type="entry name" value="AM15"/>
    <property type="match status" value="1"/>
</dbReference>
<feature type="compositionally biased region" description="Pro residues" evidence="4">
    <location>
        <begin position="107"/>
        <end position="124"/>
    </location>
</feature>
<evidence type="ECO:0000313" key="8">
    <source>
        <dbReference type="Proteomes" id="UP000824596"/>
    </source>
</evidence>
<dbReference type="RefSeq" id="XP_044716557.1">
    <property type="nucleotide sequence ID" value="XM_044868560.1"/>
</dbReference>
<dbReference type="SMART" id="SM00257">
    <property type="entry name" value="LysM"/>
    <property type="match status" value="2"/>
</dbReference>
<comment type="similarity">
    <text evidence="3">Belongs to the secreted LysM effector family.</text>
</comment>
<name>A0A9P8SEJ1_9HYPO</name>
<comment type="caution">
    <text evidence="7">The sequence shown here is derived from an EMBL/GenBank/DDBJ whole genome shotgun (WGS) entry which is preliminary data.</text>
</comment>
<keyword evidence="8" id="KW-1185">Reference proteome</keyword>
<dbReference type="GeneID" id="68359218"/>
<evidence type="ECO:0000256" key="4">
    <source>
        <dbReference type="SAM" id="MobiDB-lite"/>
    </source>
</evidence>
<dbReference type="InterPro" id="IPR036779">
    <property type="entry name" value="LysM_dom_sf"/>
</dbReference>
<sequence length="183" mass="19825">MLSLSHALVLLLAGTGVIAASASPEKASRVRPAASAIETPQPAQPNMVPNCQAFYLVRSGETCRSIAAAHGLTVAQFQRWNRGTGPDCTTLLADAYACVGVTDEPTTTPPPTPEPTPVETPRPIQPGMVRQCRRFHYVEPGQSCFEVQQRYGVSLQDLVRWNPDIGYQCTNMWANTWLCVGVA</sequence>
<dbReference type="InterPro" id="IPR018392">
    <property type="entry name" value="LysM"/>
</dbReference>
<reference evidence="7" key="1">
    <citation type="submission" date="2021-09" db="EMBL/GenBank/DDBJ databases">
        <title>A high-quality genome of the endoparasitic fungus Hirsutella rhossiliensis with a comparison of Hirsutella genomes reveals transposable elements contributing to genome size variation.</title>
        <authorList>
            <person name="Lin R."/>
            <person name="Jiao Y."/>
            <person name="Sun X."/>
            <person name="Ling J."/>
            <person name="Xie B."/>
            <person name="Cheng X."/>
        </authorList>
    </citation>
    <scope>NUCLEOTIDE SEQUENCE</scope>
    <source>
        <strain evidence="7">HR02</strain>
    </source>
</reference>
<dbReference type="OrthoDB" id="2281372at2759"/>
<dbReference type="SUPFAM" id="SSF54106">
    <property type="entry name" value="LysM domain"/>
    <property type="match status" value="2"/>
</dbReference>
<feature type="chain" id="PRO_5040428578" evidence="5">
    <location>
        <begin position="23"/>
        <end position="183"/>
    </location>
</feature>
<evidence type="ECO:0000256" key="5">
    <source>
        <dbReference type="SAM" id="SignalP"/>
    </source>
</evidence>
<feature type="signal peptide" evidence="5">
    <location>
        <begin position="1"/>
        <end position="22"/>
    </location>
</feature>
<protein>
    <submittedName>
        <fullName evidence="7">LysM domain-containing protein</fullName>
    </submittedName>
</protein>
<feature type="domain" description="LysM" evidence="6">
    <location>
        <begin position="53"/>
        <end position="99"/>
    </location>
</feature>
<keyword evidence="1" id="KW-0147">Chitin-binding</keyword>